<accession>C6XIB2</accession>
<keyword evidence="2" id="KW-1185">Reference proteome</keyword>
<organism evidence="1 2">
    <name type="scientific">Hirschia baltica (strain ATCC 49814 / DSM 5838 / IFAM 1418)</name>
    <dbReference type="NCBI Taxonomy" id="582402"/>
    <lineage>
        <taxon>Bacteria</taxon>
        <taxon>Pseudomonadati</taxon>
        <taxon>Pseudomonadota</taxon>
        <taxon>Alphaproteobacteria</taxon>
        <taxon>Hyphomonadales</taxon>
        <taxon>Hyphomonadaceae</taxon>
        <taxon>Hirschia</taxon>
    </lineage>
</organism>
<sequence length="159" mass="18737">MEQLDHPDWLLREYDFRAGMSVEDMAERYGVSIYTVRTWYQKFGWTRAQTSKDLLKVKFKRILFAAEKELMRGDLDDCNKRLKTILQYLKIYEGIEQLDGAGRSIKQVGKTMHDTQTDQGENKPSLEDLRAEIERRLERITGIRETKCAKRSDTQLPED</sequence>
<dbReference type="RefSeq" id="WP_015827088.1">
    <property type="nucleotide sequence ID" value="NC_012982.1"/>
</dbReference>
<dbReference type="KEGG" id="hba:Hbal_1246"/>
<evidence type="ECO:0000313" key="2">
    <source>
        <dbReference type="Proteomes" id="UP000002745"/>
    </source>
</evidence>
<dbReference type="HOGENOM" id="CLU_1658417_0_0_5"/>
<proteinExistence type="predicted"/>
<dbReference type="AlphaFoldDB" id="C6XIB2"/>
<dbReference type="OrthoDB" id="9768556at2"/>
<dbReference type="Proteomes" id="UP000002745">
    <property type="component" value="Chromosome"/>
</dbReference>
<dbReference type="STRING" id="582402.Hbal_1246"/>
<gene>
    <name evidence="1" type="ordered locus">Hbal_1246</name>
</gene>
<evidence type="ECO:0000313" key="1">
    <source>
        <dbReference type="EMBL" id="ACT58938.1"/>
    </source>
</evidence>
<name>C6XIB2_HIRBI</name>
<protein>
    <submittedName>
        <fullName evidence="1">Uncharacterized protein</fullName>
    </submittedName>
</protein>
<dbReference type="eggNOG" id="COG5484">
    <property type="taxonomic scope" value="Bacteria"/>
</dbReference>
<dbReference type="EMBL" id="CP001678">
    <property type="protein sequence ID" value="ACT58938.1"/>
    <property type="molecule type" value="Genomic_DNA"/>
</dbReference>
<reference evidence="2" key="1">
    <citation type="journal article" date="2011" name="J. Bacteriol.">
        <title>Genome sequences of eight morphologically diverse alphaproteobacteria.</title>
        <authorList>
            <consortium name="US DOE Joint Genome Institute"/>
            <person name="Brown P.J."/>
            <person name="Kysela D.T."/>
            <person name="Buechlein A."/>
            <person name="Hemmerich C."/>
            <person name="Brun Y.V."/>
        </authorList>
    </citation>
    <scope>NUCLEOTIDE SEQUENCE [LARGE SCALE GENOMIC DNA]</scope>
    <source>
        <strain evidence="2">ATCC 49814 / DSM 5838 / IFAM 1418</strain>
    </source>
</reference>